<evidence type="ECO:0000256" key="2">
    <source>
        <dbReference type="ARBA" id="ARBA00009211"/>
    </source>
</evidence>
<dbReference type="InterPro" id="IPR042239">
    <property type="entry name" value="Nop_C"/>
</dbReference>
<dbReference type="Pfam" id="PF01798">
    <property type="entry name" value="Nop"/>
    <property type="match status" value="1"/>
</dbReference>
<comment type="subcellular location">
    <subcellularLocation>
        <location evidence="1">Nucleus</location>
        <location evidence="1">Nucleolus</location>
    </subcellularLocation>
</comment>
<dbReference type="SUPFAM" id="SSF89124">
    <property type="entry name" value="Nop domain"/>
    <property type="match status" value="1"/>
</dbReference>
<gene>
    <name evidence="7" type="ORF">DLAC_09953</name>
</gene>
<name>A0A151Z663_TIELA</name>
<dbReference type="InterPro" id="IPR002687">
    <property type="entry name" value="Nop_dom"/>
</dbReference>
<comment type="caution">
    <text evidence="7">The sequence shown here is derived from an EMBL/GenBank/DDBJ whole genome shotgun (WGS) entry which is preliminary data.</text>
</comment>
<evidence type="ECO:0000259" key="6">
    <source>
        <dbReference type="PROSITE" id="PS51358"/>
    </source>
</evidence>
<feature type="compositionally biased region" description="Polar residues" evidence="5">
    <location>
        <begin position="433"/>
        <end position="442"/>
    </location>
</feature>
<evidence type="ECO:0000256" key="4">
    <source>
        <dbReference type="ARBA" id="ARBA00023242"/>
    </source>
</evidence>
<feature type="region of interest" description="Disordered" evidence="5">
    <location>
        <begin position="405"/>
        <end position="655"/>
    </location>
</feature>
<keyword evidence="8" id="KW-1185">Reference proteome</keyword>
<reference evidence="7 8" key="1">
    <citation type="submission" date="2015-12" db="EMBL/GenBank/DDBJ databases">
        <title>Dictyostelia acquired genes for synthesis and detection of signals that induce cell-type specialization by lateral gene transfer from prokaryotes.</title>
        <authorList>
            <person name="Gloeckner G."/>
            <person name="Schaap P."/>
        </authorList>
    </citation>
    <scope>NUCLEOTIDE SEQUENCE [LARGE SCALE GENOMIC DNA]</scope>
    <source>
        <strain evidence="7 8">TK</strain>
    </source>
</reference>
<feature type="compositionally biased region" description="Basic and acidic residues" evidence="5">
    <location>
        <begin position="486"/>
        <end position="589"/>
    </location>
</feature>
<dbReference type="InterPro" id="IPR012976">
    <property type="entry name" value="NOSIC"/>
</dbReference>
<feature type="domain" description="Nop" evidence="6">
    <location>
        <begin position="284"/>
        <end position="402"/>
    </location>
</feature>
<feature type="compositionally biased region" description="Basic and acidic residues" evidence="5">
    <location>
        <begin position="418"/>
        <end position="432"/>
    </location>
</feature>
<dbReference type="GO" id="GO:0030515">
    <property type="term" value="F:snoRNA binding"/>
    <property type="evidence" value="ECO:0007669"/>
    <property type="project" value="InterPro"/>
</dbReference>
<dbReference type="InParanoid" id="A0A151Z663"/>
<accession>A0A151Z663</accession>
<keyword evidence="4" id="KW-0539">Nucleus</keyword>
<dbReference type="PANTHER" id="PTHR10894">
    <property type="entry name" value="NUCLEOLAR PROTEIN 5 NUCLEOLAR PROTEIN NOP5 NOP58"/>
    <property type="match status" value="1"/>
</dbReference>
<dbReference type="PANTHER" id="PTHR10894:SF1">
    <property type="entry name" value="NUCLEOLAR PROTEIN 58"/>
    <property type="match status" value="1"/>
</dbReference>
<protein>
    <submittedName>
        <fullName evidence="7">4-aminobutyrate transaminase</fullName>
    </submittedName>
</protein>
<dbReference type="GO" id="GO:0031428">
    <property type="term" value="C:box C/D methylation guide snoRNP complex"/>
    <property type="evidence" value="ECO:0007669"/>
    <property type="project" value="InterPro"/>
</dbReference>
<dbReference type="PROSITE" id="PS51358">
    <property type="entry name" value="NOP"/>
    <property type="match status" value="1"/>
</dbReference>
<evidence type="ECO:0000256" key="3">
    <source>
        <dbReference type="ARBA" id="ARBA00022517"/>
    </source>
</evidence>
<dbReference type="Gene3D" id="1.10.287.4070">
    <property type="match status" value="1"/>
</dbReference>
<dbReference type="InterPro" id="IPR045056">
    <property type="entry name" value="Nop56/Nop58"/>
</dbReference>
<dbReference type="SMART" id="SM00931">
    <property type="entry name" value="NOSIC"/>
    <property type="match status" value="1"/>
</dbReference>
<dbReference type="FunFam" id="1.10.246.90:FF:000005">
    <property type="entry name" value="Nucleolar protein 5, putative"/>
    <property type="match status" value="1"/>
</dbReference>
<dbReference type="InterPro" id="IPR012974">
    <property type="entry name" value="NOP58/56_N"/>
</dbReference>
<feature type="compositionally biased region" description="Basic and acidic residues" evidence="5">
    <location>
        <begin position="462"/>
        <end position="479"/>
    </location>
</feature>
<dbReference type="EMBL" id="LODT01000041">
    <property type="protein sequence ID" value="KYQ89294.1"/>
    <property type="molecule type" value="Genomic_DNA"/>
</dbReference>
<evidence type="ECO:0000256" key="1">
    <source>
        <dbReference type="ARBA" id="ARBA00004604"/>
    </source>
</evidence>
<dbReference type="Gene3D" id="1.10.246.90">
    <property type="entry name" value="Nop domain"/>
    <property type="match status" value="1"/>
</dbReference>
<dbReference type="OrthoDB" id="6780543at2759"/>
<comment type="similarity">
    <text evidence="2">Belongs to the NOP5/NOP56 family.</text>
</comment>
<dbReference type="Pfam" id="PF08156">
    <property type="entry name" value="NOP5NT"/>
    <property type="match status" value="1"/>
</dbReference>
<feature type="compositionally biased region" description="Polar residues" evidence="5">
    <location>
        <begin position="451"/>
        <end position="460"/>
    </location>
</feature>
<evidence type="ECO:0000256" key="5">
    <source>
        <dbReference type="SAM" id="MobiDB-lite"/>
    </source>
</evidence>
<dbReference type="GO" id="GO:0032040">
    <property type="term" value="C:small-subunit processome"/>
    <property type="evidence" value="ECO:0007669"/>
    <property type="project" value="InterPro"/>
</dbReference>
<dbReference type="GO" id="GO:0042254">
    <property type="term" value="P:ribosome biogenesis"/>
    <property type="evidence" value="ECO:0007669"/>
    <property type="project" value="UniProtKB-KW"/>
</dbReference>
<dbReference type="FunCoup" id="A0A151Z663">
    <property type="interactions" value="923"/>
</dbReference>
<sequence length="655" mass="74424">MLVLFETAAGFALFKVLDESKLKSSPKDIDQYFSTPQKASSIVSLKKFYKFDGTLDALEAATALAESKVPESLQEFLQKNIIDEKLSDKLIVSDLKFGNAIKDLLNIKVLCDETTNELIRGIRLQLNSLVSAKESDLNSMSIGLSHSYSRYKLKFSPDKVDTMIVQAISLLQDLSTEINIYAMRAREWYGWHFPELSKIIATQPEYAKAIKAMGNRKNAVNTDFTGILPDQIADEVKEAAQISMGTEIAEEDLEHIYSLCDQYLSIQEYYEELSEYLRNRMNAIAPNLTILVGEIVGAKLICRAGSLMTLAKYPSSTIQILGAEKAFFRAVKTKHNTPKYGLIYNAKMVNDISLKNKGKMSRVLAAKAALSARFDALCETSDTSYGINYKSQLDRRSIQIENGEVIKKTKSSNGNGYNKRDNQQIKSYDHTKSSTNQLQSRTPAKKDSKESSITAESNGHTMEVDTKKEKSSKKEKVESESESESESEKETKKKSSKKEEKEDKKKSSKKDDKEDKKKSSKKEEKMDVDSEDEKPKKSDKKSSKKEDKEEEKKSEKKSSKKDEEKEEKKSSKKSDKKEEKKSSKKKVDSDSDEEEEKPKKSDKKSSKKEDKEEKKSEKKSSKKDKEDEKEKKSKKDDKKRSRDDEDDEKVTKKKK</sequence>
<dbReference type="STRING" id="361077.A0A151Z663"/>
<organism evidence="7 8">
    <name type="scientific">Tieghemostelium lacteum</name>
    <name type="common">Slime mold</name>
    <name type="synonym">Dictyostelium lacteum</name>
    <dbReference type="NCBI Taxonomy" id="361077"/>
    <lineage>
        <taxon>Eukaryota</taxon>
        <taxon>Amoebozoa</taxon>
        <taxon>Evosea</taxon>
        <taxon>Eumycetozoa</taxon>
        <taxon>Dictyostelia</taxon>
        <taxon>Dictyosteliales</taxon>
        <taxon>Raperosteliaceae</taxon>
        <taxon>Tieghemostelium</taxon>
    </lineage>
</organism>
<dbReference type="InterPro" id="IPR036070">
    <property type="entry name" value="Nop_dom_sf"/>
</dbReference>
<dbReference type="AlphaFoldDB" id="A0A151Z663"/>
<feature type="compositionally biased region" description="Basic and acidic residues" evidence="5">
    <location>
        <begin position="596"/>
        <end position="643"/>
    </location>
</feature>
<keyword evidence="3" id="KW-0690">Ribosome biogenesis</keyword>
<evidence type="ECO:0000313" key="8">
    <source>
        <dbReference type="Proteomes" id="UP000076078"/>
    </source>
</evidence>
<proteinExistence type="inferred from homology"/>
<dbReference type="FunFam" id="1.10.287.4070:FF:000001">
    <property type="entry name" value="Probable Nucleolar protein 58"/>
    <property type="match status" value="1"/>
</dbReference>
<dbReference type="Proteomes" id="UP000076078">
    <property type="component" value="Unassembled WGS sequence"/>
</dbReference>
<dbReference type="OMA" id="NRMMVLA"/>
<evidence type="ECO:0000313" key="7">
    <source>
        <dbReference type="EMBL" id="KYQ89294.1"/>
    </source>
</evidence>